<dbReference type="Pfam" id="PF01061">
    <property type="entry name" value="ABC2_membrane"/>
    <property type="match status" value="1"/>
</dbReference>
<evidence type="ECO:0000313" key="12">
    <source>
        <dbReference type="Proteomes" id="UP000539953"/>
    </source>
</evidence>
<evidence type="ECO:0000256" key="7">
    <source>
        <dbReference type="ARBA" id="ARBA00022989"/>
    </source>
</evidence>
<reference evidence="11 12" key="1">
    <citation type="submission" date="2020-08" db="EMBL/GenBank/DDBJ databases">
        <title>Genomic Encyclopedia of Type Strains, Phase IV (KMG-IV): sequencing the most valuable type-strain genomes for metagenomic binning, comparative biology and taxonomic classification.</title>
        <authorList>
            <person name="Goeker M."/>
        </authorList>
    </citation>
    <scope>NUCLEOTIDE SEQUENCE [LARGE SCALE GENOMIC DNA]</scope>
    <source>
        <strain evidence="11 12">DSM 25799</strain>
    </source>
</reference>
<keyword evidence="8 9" id="KW-0472">Membrane</keyword>
<dbReference type="GO" id="GO:0140359">
    <property type="term" value="F:ABC-type transporter activity"/>
    <property type="evidence" value="ECO:0007669"/>
    <property type="project" value="InterPro"/>
</dbReference>
<comment type="subcellular location">
    <subcellularLocation>
        <location evidence="1">Cell inner membrane</location>
        <topology evidence="1">Multi-pass membrane protein</topology>
    </subcellularLocation>
    <subcellularLocation>
        <location evidence="9">Cell membrane</location>
        <topology evidence="9">Multi-pass membrane protein</topology>
    </subcellularLocation>
</comment>
<keyword evidence="3 9" id="KW-0813">Transport</keyword>
<dbReference type="PANTHER" id="PTHR30413:SF8">
    <property type="entry name" value="TRANSPORT PERMEASE PROTEIN"/>
    <property type="match status" value="1"/>
</dbReference>
<feature type="domain" description="ABC transmembrane type-2" evidence="10">
    <location>
        <begin position="31"/>
        <end position="252"/>
    </location>
</feature>
<keyword evidence="5" id="KW-0997">Cell inner membrane</keyword>
<dbReference type="PROSITE" id="PS51012">
    <property type="entry name" value="ABC_TM2"/>
    <property type="match status" value="1"/>
</dbReference>
<feature type="transmembrane region" description="Helical" evidence="9">
    <location>
        <begin position="63"/>
        <end position="83"/>
    </location>
</feature>
<evidence type="ECO:0000313" key="11">
    <source>
        <dbReference type="EMBL" id="MBB5182908.1"/>
    </source>
</evidence>
<evidence type="ECO:0000256" key="6">
    <source>
        <dbReference type="ARBA" id="ARBA00022692"/>
    </source>
</evidence>
<evidence type="ECO:0000256" key="1">
    <source>
        <dbReference type="ARBA" id="ARBA00004429"/>
    </source>
</evidence>
<dbReference type="GO" id="GO:0015920">
    <property type="term" value="P:lipopolysaccharide transport"/>
    <property type="evidence" value="ECO:0007669"/>
    <property type="project" value="TreeGrafter"/>
</dbReference>
<feature type="transmembrane region" description="Helical" evidence="9">
    <location>
        <begin position="29"/>
        <end position="51"/>
    </location>
</feature>
<feature type="transmembrane region" description="Helical" evidence="9">
    <location>
        <begin position="228"/>
        <end position="249"/>
    </location>
</feature>
<gene>
    <name evidence="11" type="ORF">HNQ47_000928</name>
</gene>
<evidence type="ECO:0000256" key="8">
    <source>
        <dbReference type="ARBA" id="ARBA00023136"/>
    </source>
</evidence>
<dbReference type="GO" id="GO:0005886">
    <property type="term" value="C:plasma membrane"/>
    <property type="evidence" value="ECO:0007669"/>
    <property type="project" value="UniProtKB-SubCell"/>
</dbReference>
<comment type="caution">
    <text evidence="11">The sequence shown here is derived from an EMBL/GenBank/DDBJ whole genome shotgun (WGS) entry which is preliminary data.</text>
</comment>
<proteinExistence type="inferred from homology"/>
<evidence type="ECO:0000256" key="5">
    <source>
        <dbReference type="ARBA" id="ARBA00022519"/>
    </source>
</evidence>
<dbReference type="Proteomes" id="UP000539953">
    <property type="component" value="Unassembled WGS sequence"/>
</dbReference>
<protein>
    <recommendedName>
        <fullName evidence="9">Transport permease protein</fullName>
    </recommendedName>
</protein>
<evidence type="ECO:0000256" key="2">
    <source>
        <dbReference type="ARBA" id="ARBA00007783"/>
    </source>
</evidence>
<evidence type="ECO:0000256" key="9">
    <source>
        <dbReference type="RuleBase" id="RU361157"/>
    </source>
</evidence>
<dbReference type="InterPro" id="IPR013525">
    <property type="entry name" value="ABC2_TM"/>
</dbReference>
<comment type="similarity">
    <text evidence="2 9">Belongs to the ABC-2 integral membrane protein family.</text>
</comment>
<keyword evidence="12" id="KW-1185">Reference proteome</keyword>
<dbReference type="EMBL" id="JACHHK010000003">
    <property type="protein sequence ID" value="MBB5182908.1"/>
    <property type="molecule type" value="Genomic_DNA"/>
</dbReference>
<evidence type="ECO:0000256" key="3">
    <source>
        <dbReference type="ARBA" id="ARBA00022448"/>
    </source>
</evidence>
<dbReference type="PANTHER" id="PTHR30413">
    <property type="entry name" value="INNER MEMBRANE TRANSPORT PERMEASE"/>
    <property type="match status" value="1"/>
</dbReference>
<accession>A0A7W8CWK6</accession>
<feature type="transmembrane region" description="Helical" evidence="9">
    <location>
        <begin position="104"/>
        <end position="133"/>
    </location>
</feature>
<dbReference type="InterPro" id="IPR047817">
    <property type="entry name" value="ABC2_TM_bact-type"/>
</dbReference>
<keyword evidence="4 9" id="KW-1003">Cell membrane</keyword>
<feature type="transmembrane region" description="Helical" evidence="9">
    <location>
        <begin position="139"/>
        <end position="160"/>
    </location>
</feature>
<evidence type="ECO:0000256" key="4">
    <source>
        <dbReference type="ARBA" id="ARBA00022475"/>
    </source>
</evidence>
<keyword evidence="6 9" id="KW-0812">Transmembrane</keyword>
<feature type="transmembrane region" description="Helical" evidence="9">
    <location>
        <begin position="172"/>
        <end position="191"/>
    </location>
</feature>
<sequence>MSTFKEIYNYREMLKSNVKKDIRGKYKGSVLGILWSFLNPLLQVIVYWIIFPYLFRGATIPNYLCYLVTGIIPWNFFTNVVNLGTISIKSNAGIIKKVYFPREVLLISQVLSGLVNFFISCVIIVLFCIGTGAGVSVHILWLPLIALIQAAFSFGIILFLSAFEVYVQDVEYIVSFILNMAFYGTPILYSLELFKSAGTLYRLVSLNPLTKIINAYRDIFLYHVTPDLHSLLIVAILALILILIGYRVFKKLEKGFAEVL</sequence>
<dbReference type="AlphaFoldDB" id="A0A7W8CWK6"/>
<evidence type="ECO:0000259" key="10">
    <source>
        <dbReference type="PROSITE" id="PS51012"/>
    </source>
</evidence>
<dbReference type="RefSeq" id="WP_343052900.1">
    <property type="nucleotide sequence ID" value="NZ_JACHHK010000003.1"/>
</dbReference>
<organism evidence="11 12">
    <name type="scientific">Catenisphaera adipataccumulans</name>
    <dbReference type="NCBI Taxonomy" id="700500"/>
    <lineage>
        <taxon>Bacteria</taxon>
        <taxon>Bacillati</taxon>
        <taxon>Bacillota</taxon>
        <taxon>Erysipelotrichia</taxon>
        <taxon>Erysipelotrichales</taxon>
        <taxon>Erysipelotrichaceae</taxon>
        <taxon>Catenisphaera</taxon>
    </lineage>
</organism>
<keyword evidence="7 9" id="KW-1133">Transmembrane helix</keyword>
<name>A0A7W8CWK6_9FIRM</name>